<sequence>MIGYQIWLIFRWISIYRWNNFPRIENISTNDNLAFVLHTIILLSSILEEKEWKKVDLWYIFKKILFESFDTYILSDINSDVQYRVKEKNSAIFKLLQEKVYGFIYNLNLPDSILEDIKFIHDNKNNPKFELEDRLYHFSKLWVAYYEAHFNGKIYDEIYEPIMNNISTRIKSKEYAIFLKYIDIDKKDSELEKYLLNVRRLQFNYRWNRMKRMYPISVMSHLYVSFFLAYLIWKLEWKTEKETIVLMKKALFHDIPEAITGDIVSPTKKAVKWFEQLLADVEKDMLEEYLLVYINKYKFYNEFKDYMLDPFAWDEGKLVKLADIFSALFEARMEKSDEYIKTFNNIKRYLHTLPFPSINYLLKFWVDYFDDNIEDMIHL</sequence>
<dbReference type="AlphaFoldDB" id="K2GH53"/>
<proteinExistence type="predicted"/>
<evidence type="ECO:0000313" key="1">
    <source>
        <dbReference type="EMBL" id="EKE29749.1"/>
    </source>
</evidence>
<comment type="caution">
    <text evidence="1">The sequence shown here is derived from an EMBL/GenBank/DDBJ whole genome shotgun (WGS) entry which is preliminary data.</text>
</comment>
<dbReference type="EMBL" id="AMFJ01000107">
    <property type="protein sequence ID" value="EKE29749.1"/>
    <property type="molecule type" value="Genomic_DNA"/>
</dbReference>
<protein>
    <recommendedName>
        <fullName evidence="2">HD domain-containing protein</fullName>
    </recommendedName>
</protein>
<evidence type="ECO:0008006" key="2">
    <source>
        <dbReference type="Google" id="ProtNLM"/>
    </source>
</evidence>
<dbReference type="SUPFAM" id="SSF109604">
    <property type="entry name" value="HD-domain/PDEase-like"/>
    <property type="match status" value="1"/>
</dbReference>
<name>K2GH53_9BACT</name>
<dbReference type="Pfam" id="PF12917">
    <property type="entry name" value="YfbR-like"/>
    <property type="match status" value="1"/>
</dbReference>
<organism evidence="1">
    <name type="scientific">uncultured bacterium</name>
    <name type="common">gcode 4</name>
    <dbReference type="NCBI Taxonomy" id="1234023"/>
    <lineage>
        <taxon>Bacteria</taxon>
        <taxon>environmental samples</taxon>
    </lineage>
</organism>
<dbReference type="Gene3D" id="1.10.3210.10">
    <property type="entry name" value="Hypothetical protein af1432"/>
    <property type="match status" value="2"/>
</dbReference>
<accession>K2GH53</accession>
<reference evidence="1" key="1">
    <citation type="journal article" date="2012" name="Science">
        <title>Fermentation, hydrogen, and sulfur metabolism in multiple uncultivated bacterial phyla.</title>
        <authorList>
            <person name="Wrighton K.C."/>
            <person name="Thomas B.C."/>
            <person name="Sharon I."/>
            <person name="Miller C.S."/>
            <person name="Castelle C.J."/>
            <person name="VerBerkmoes N.C."/>
            <person name="Wilkins M.J."/>
            <person name="Hettich R.L."/>
            <person name="Lipton M.S."/>
            <person name="Williams K.H."/>
            <person name="Long P.E."/>
            <person name="Banfield J.F."/>
        </authorList>
    </citation>
    <scope>NUCLEOTIDE SEQUENCE [LARGE SCALE GENOMIC DNA]</scope>
</reference>
<gene>
    <name evidence="1" type="ORF">ACD_2C00107G0009</name>
</gene>